<gene>
    <name evidence="3" type="primary">BnaAnng10760D</name>
    <name evidence="3" type="ORF">GSBRNA2T00003384001</name>
</gene>
<keyword evidence="2" id="KW-0732">Signal</keyword>
<organism evidence="3 4">
    <name type="scientific">Brassica napus</name>
    <name type="common">Rape</name>
    <dbReference type="NCBI Taxonomy" id="3708"/>
    <lineage>
        <taxon>Eukaryota</taxon>
        <taxon>Viridiplantae</taxon>
        <taxon>Streptophyta</taxon>
        <taxon>Embryophyta</taxon>
        <taxon>Tracheophyta</taxon>
        <taxon>Spermatophyta</taxon>
        <taxon>Magnoliopsida</taxon>
        <taxon>eudicotyledons</taxon>
        <taxon>Gunneridae</taxon>
        <taxon>Pentapetalae</taxon>
        <taxon>rosids</taxon>
        <taxon>malvids</taxon>
        <taxon>Brassicales</taxon>
        <taxon>Brassicaceae</taxon>
        <taxon>Brassiceae</taxon>
        <taxon>Brassica</taxon>
    </lineage>
</organism>
<feature type="chain" id="PRO_5001738485" evidence="2">
    <location>
        <begin position="22"/>
        <end position="60"/>
    </location>
</feature>
<evidence type="ECO:0000313" key="3">
    <source>
        <dbReference type="EMBL" id="CDY51433.1"/>
    </source>
</evidence>
<feature type="signal peptide" evidence="2">
    <location>
        <begin position="1"/>
        <end position="21"/>
    </location>
</feature>
<accession>A0A078IQT0</accession>
<evidence type="ECO:0000256" key="2">
    <source>
        <dbReference type="SAM" id="SignalP"/>
    </source>
</evidence>
<feature type="region of interest" description="Disordered" evidence="1">
    <location>
        <begin position="16"/>
        <end position="60"/>
    </location>
</feature>
<dbReference type="EMBL" id="LK032994">
    <property type="protein sequence ID" value="CDY51433.1"/>
    <property type="molecule type" value="Genomic_DNA"/>
</dbReference>
<reference evidence="3 4" key="1">
    <citation type="journal article" date="2014" name="Science">
        <title>Plant genetics. Early allopolyploid evolution in the post-Neolithic Brassica napus oilseed genome.</title>
        <authorList>
            <person name="Chalhoub B."/>
            <person name="Denoeud F."/>
            <person name="Liu S."/>
            <person name="Parkin I.A."/>
            <person name="Tang H."/>
            <person name="Wang X."/>
            <person name="Chiquet J."/>
            <person name="Belcram H."/>
            <person name="Tong C."/>
            <person name="Samans B."/>
            <person name="Correa M."/>
            <person name="Da Silva C."/>
            <person name="Just J."/>
            <person name="Falentin C."/>
            <person name="Koh C.S."/>
            <person name="Le Clainche I."/>
            <person name="Bernard M."/>
            <person name="Bento P."/>
            <person name="Noel B."/>
            <person name="Labadie K."/>
            <person name="Alberti A."/>
            <person name="Charles M."/>
            <person name="Arnaud D."/>
            <person name="Guo H."/>
            <person name="Daviaud C."/>
            <person name="Alamery S."/>
            <person name="Jabbari K."/>
            <person name="Zhao M."/>
            <person name="Edger P.P."/>
            <person name="Chelaifa H."/>
            <person name="Tack D."/>
            <person name="Lassalle G."/>
            <person name="Mestiri I."/>
            <person name="Schnel N."/>
            <person name="Le Paslier M.C."/>
            <person name="Fan G."/>
            <person name="Renault V."/>
            <person name="Bayer P.E."/>
            <person name="Golicz A.A."/>
            <person name="Manoli S."/>
            <person name="Lee T.H."/>
            <person name="Thi V.H."/>
            <person name="Chalabi S."/>
            <person name="Hu Q."/>
            <person name="Fan C."/>
            <person name="Tollenaere R."/>
            <person name="Lu Y."/>
            <person name="Battail C."/>
            <person name="Shen J."/>
            <person name="Sidebottom C.H."/>
            <person name="Wang X."/>
            <person name="Canaguier A."/>
            <person name="Chauveau A."/>
            <person name="Berard A."/>
            <person name="Deniot G."/>
            <person name="Guan M."/>
            <person name="Liu Z."/>
            <person name="Sun F."/>
            <person name="Lim Y.P."/>
            <person name="Lyons E."/>
            <person name="Town C.D."/>
            <person name="Bancroft I."/>
            <person name="Wang X."/>
            <person name="Meng J."/>
            <person name="Ma J."/>
            <person name="Pires J.C."/>
            <person name="King G.J."/>
            <person name="Brunel D."/>
            <person name="Delourme R."/>
            <person name="Renard M."/>
            <person name="Aury J.M."/>
            <person name="Adams K.L."/>
            <person name="Batley J."/>
            <person name="Snowdon R.J."/>
            <person name="Tost J."/>
            <person name="Edwards D."/>
            <person name="Zhou Y."/>
            <person name="Hua W."/>
            <person name="Sharpe A.G."/>
            <person name="Paterson A.H."/>
            <person name="Guan C."/>
            <person name="Wincker P."/>
        </authorList>
    </citation>
    <scope>NUCLEOTIDE SEQUENCE [LARGE SCALE GENOMIC DNA]</scope>
    <source>
        <strain evidence="4">cv. Darmor-bzh</strain>
    </source>
</reference>
<evidence type="ECO:0000256" key="1">
    <source>
        <dbReference type="SAM" id="MobiDB-lite"/>
    </source>
</evidence>
<dbReference type="PaxDb" id="3708-A0A078IQT0"/>
<keyword evidence="4" id="KW-1185">Reference proteome</keyword>
<sequence length="60" mass="6394">MNIALVLLASSLFLNSPGTNTKHKHPNTVKDPTAHGLMAGPHSPPLTRTRTIGLKPEQSV</sequence>
<evidence type="ECO:0000313" key="4">
    <source>
        <dbReference type="Proteomes" id="UP000028999"/>
    </source>
</evidence>
<proteinExistence type="predicted"/>
<dbReference type="AlphaFoldDB" id="A0A078IQT0"/>
<protein>
    <submittedName>
        <fullName evidence="3">BnaAnng10760D protein</fullName>
    </submittedName>
</protein>
<dbReference type="Gramene" id="CDY51433">
    <property type="protein sequence ID" value="CDY51433"/>
    <property type="gene ID" value="GSBRNA2T00003384001"/>
</dbReference>
<name>A0A078IQT0_BRANA</name>
<dbReference type="Proteomes" id="UP000028999">
    <property type="component" value="Unassembled WGS sequence"/>
</dbReference>